<evidence type="ECO:0000256" key="2">
    <source>
        <dbReference type="ARBA" id="ARBA00022840"/>
    </source>
</evidence>
<dbReference type="RefSeq" id="WP_350344609.1">
    <property type="nucleotide sequence ID" value="NZ_CP158367.1"/>
</dbReference>
<proteinExistence type="predicted"/>
<dbReference type="InterPro" id="IPR003593">
    <property type="entry name" value="AAA+_ATPase"/>
</dbReference>
<protein>
    <submittedName>
        <fullName evidence="4">ATP-binding cassette domain-containing protein</fullName>
    </submittedName>
</protein>
<dbReference type="PANTHER" id="PTHR43067:SF3">
    <property type="entry name" value="MALTOSE ABC TRANSPORTER, ATP-BINDING PROTEIN"/>
    <property type="match status" value="1"/>
</dbReference>
<dbReference type="EMBL" id="CP158367">
    <property type="protein sequence ID" value="XBX75874.1"/>
    <property type="molecule type" value="Genomic_DNA"/>
</dbReference>
<dbReference type="GO" id="GO:0005524">
    <property type="term" value="F:ATP binding"/>
    <property type="evidence" value="ECO:0007669"/>
    <property type="project" value="UniProtKB-KW"/>
</dbReference>
<sequence length="216" mass="24441">MLEVKGLEASYDNSITYYKYPDFTLDKGKCLAIVGSTGCGKTTLLNSLFNPFFVGRAKYKHFLLLEKDISSYMNNIFNVVSFIPQFSQNALNPCLTISDHIKHMKTKDYNIDNLFKRSMKMLGQLKLEQDVIKKYPHQLSGGMKQRLILMLGFLKQPELVVLDEPSTAIDGITLKVILDFLKTKKTDGISMLIVTHDLGFVKLIADDVMNLDSSLD</sequence>
<evidence type="ECO:0000313" key="4">
    <source>
        <dbReference type="EMBL" id="XBX75874.1"/>
    </source>
</evidence>
<dbReference type="SUPFAM" id="SSF52540">
    <property type="entry name" value="P-loop containing nucleoside triphosphate hydrolases"/>
    <property type="match status" value="1"/>
</dbReference>
<dbReference type="GO" id="GO:0016887">
    <property type="term" value="F:ATP hydrolysis activity"/>
    <property type="evidence" value="ECO:0007669"/>
    <property type="project" value="InterPro"/>
</dbReference>
<accession>A0AAU7VP67</accession>
<reference evidence="4" key="1">
    <citation type="journal article" date="2013" name="Extremophiles">
        <title>Proteinivorax tanatarense gen. nov., sp. nov., an anaerobic, haloalkaliphilic, proteolytic bacterium isolated from a decaying algal bloom, and proposal of Proteinivoraceae fam. nov.</title>
        <authorList>
            <person name="Kevbrin V."/>
            <person name="Boltyanskaya Y."/>
            <person name="Zhilina T."/>
            <person name="Kolganova T."/>
            <person name="Lavrentjeva E."/>
            <person name="Kuznetsov B."/>
        </authorList>
    </citation>
    <scope>NUCLEOTIDE SEQUENCE</scope>
    <source>
        <strain evidence="4">Z-910T</strain>
    </source>
</reference>
<dbReference type="InterPro" id="IPR027417">
    <property type="entry name" value="P-loop_NTPase"/>
</dbReference>
<evidence type="ECO:0000256" key="1">
    <source>
        <dbReference type="ARBA" id="ARBA00022741"/>
    </source>
</evidence>
<reference evidence="4" key="2">
    <citation type="submission" date="2024-06" db="EMBL/GenBank/DDBJ databases">
        <authorList>
            <person name="Petrova K.O."/>
            <person name="Toshchakov S.V."/>
            <person name="Boltjanskaja Y.V."/>
            <person name="Kevbrin V."/>
        </authorList>
    </citation>
    <scope>NUCLEOTIDE SEQUENCE</scope>
    <source>
        <strain evidence="4">Z-910T</strain>
    </source>
</reference>
<dbReference type="AlphaFoldDB" id="A0AAU7VP67"/>
<name>A0AAU7VP67_9FIRM</name>
<keyword evidence="2 4" id="KW-0067">ATP-binding</keyword>
<dbReference type="Pfam" id="PF00005">
    <property type="entry name" value="ABC_tran"/>
    <property type="match status" value="1"/>
</dbReference>
<dbReference type="PANTHER" id="PTHR43067">
    <property type="entry name" value="OLIGOPEPTIDE/DIPEPTIDE ABC TRANSPORTER, ATPASE SUBUNIT"/>
    <property type="match status" value="1"/>
</dbReference>
<keyword evidence="1" id="KW-0547">Nucleotide-binding</keyword>
<feature type="domain" description="ABC transporter" evidence="3">
    <location>
        <begin position="2"/>
        <end position="215"/>
    </location>
</feature>
<dbReference type="PROSITE" id="PS50893">
    <property type="entry name" value="ABC_TRANSPORTER_2"/>
    <property type="match status" value="1"/>
</dbReference>
<evidence type="ECO:0000259" key="3">
    <source>
        <dbReference type="PROSITE" id="PS50893"/>
    </source>
</evidence>
<gene>
    <name evidence="4" type="ORF">PRVXT_001035</name>
</gene>
<organism evidence="4">
    <name type="scientific">Proteinivorax tanatarense</name>
    <dbReference type="NCBI Taxonomy" id="1260629"/>
    <lineage>
        <taxon>Bacteria</taxon>
        <taxon>Bacillati</taxon>
        <taxon>Bacillota</taxon>
        <taxon>Clostridia</taxon>
        <taxon>Eubacteriales</taxon>
        <taxon>Proteinivoracaceae</taxon>
        <taxon>Proteinivorax</taxon>
    </lineage>
</organism>
<dbReference type="SMART" id="SM00382">
    <property type="entry name" value="AAA"/>
    <property type="match status" value="1"/>
</dbReference>
<dbReference type="InterPro" id="IPR003439">
    <property type="entry name" value="ABC_transporter-like_ATP-bd"/>
</dbReference>
<dbReference type="Gene3D" id="3.40.50.300">
    <property type="entry name" value="P-loop containing nucleotide triphosphate hydrolases"/>
    <property type="match status" value="1"/>
</dbReference>